<evidence type="ECO:0000256" key="5">
    <source>
        <dbReference type="ARBA" id="ARBA00022977"/>
    </source>
</evidence>
<feature type="binding site" evidence="8">
    <location>
        <begin position="207"/>
        <end position="208"/>
    </location>
    <ligand>
        <name>1-deoxy-D-xylulose 5-phosphate</name>
        <dbReference type="ChEBI" id="CHEBI:57792"/>
    </ligand>
</feature>
<feature type="binding site" evidence="8">
    <location>
        <begin position="185"/>
        <end position="186"/>
    </location>
    <ligand>
        <name>1-deoxy-D-xylulose 5-phosphate</name>
        <dbReference type="ChEBI" id="CHEBI:57792"/>
    </ligand>
</feature>
<dbReference type="GO" id="GO:0009229">
    <property type="term" value="P:thiamine diphosphate biosynthetic process"/>
    <property type="evidence" value="ECO:0007669"/>
    <property type="project" value="UniProtKB-UniRule"/>
</dbReference>
<protein>
    <recommendedName>
        <fullName evidence="3 8">Thiazole synthase</fullName>
        <ecNumber evidence="3 8">2.8.1.10</ecNumber>
    </recommendedName>
</protein>
<name>A0A410H627_9GAMM</name>
<dbReference type="EC" id="2.8.1.10" evidence="3 8"/>
<dbReference type="HAMAP" id="MF_00443">
    <property type="entry name" value="ThiG"/>
    <property type="match status" value="1"/>
</dbReference>
<feature type="domain" description="Thiazole synthase ThiG" evidence="9">
    <location>
        <begin position="5"/>
        <end position="250"/>
    </location>
</feature>
<evidence type="ECO:0000259" key="9">
    <source>
        <dbReference type="Pfam" id="PF05690"/>
    </source>
</evidence>
<dbReference type="Gene3D" id="3.20.20.70">
    <property type="entry name" value="Aldolase class I"/>
    <property type="match status" value="1"/>
</dbReference>
<evidence type="ECO:0000256" key="3">
    <source>
        <dbReference type="ARBA" id="ARBA00011960"/>
    </source>
</evidence>
<keyword evidence="4 8" id="KW-0808">Transferase</keyword>
<evidence type="ECO:0000256" key="7">
    <source>
        <dbReference type="ARBA" id="ARBA00049897"/>
    </source>
</evidence>
<dbReference type="CDD" id="cd04728">
    <property type="entry name" value="ThiG"/>
    <property type="match status" value="1"/>
</dbReference>
<evidence type="ECO:0000313" key="10">
    <source>
        <dbReference type="EMBL" id="QAB16384.1"/>
    </source>
</evidence>
<comment type="similarity">
    <text evidence="8">Belongs to the ThiG family.</text>
</comment>
<comment type="pathway">
    <text evidence="2 8">Cofactor biosynthesis; thiamine diphosphate biosynthesis.</text>
</comment>
<keyword evidence="6 8" id="KW-0704">Schiff base</keyword>
<evidence type="ECO:0000256" key="1">
    <source>
        <dbReference type="ARBA" id="ARBA00002834"/>
    </source>
</evidence>
<dbReference type="InterPro" id="IPR008867">
    <property type="entry name" value="ThiG"/>
</dbReference>
<dbReference type="SUPFAM" id="SSF110399">
    <property type="entry name" value="ThiG-like"/>
    <property type="match status" value="1"/>
</dbReference>
<proteinExistence type="inferred from homology"/>
<reference evidence="10 11" key="1">
    <citation type="journal article" date="2018" name="Environ. Microbiol.">
        <title>Genomes of ubiquitous marine and hypersaline Hydrogenovibrio, Thiomicrorhabdus and Thiomicrospira spp. encode a diversity of mechanisms to sustain chemolithoautotrophy in heterogeneous environments.</title>
        <authorList>
            <person name="Scott K.M."/>
            <person name="Williams J."/>
            <person name="Porter C.M.B."/>
            <person name="Russel S."/>
            <person name="Harmer T.L."/>
            <person name="Paul J.H."/>
            <person name="Antonen K.M."/>
            <person name="Bridges M.K."/>
            <person name="Camper G.J."/>
            <person name="Campla C.K."/>
            <person name="Casella L.G."/>
            <person name="Chase E."/>
            <person name="Conrad J.W."/>
            <person name="Cruz M.C."/>
            <person name="Dunlap D.S."/>
            <person name="Duran L."/>
            <person name="Fahsbender E.M."/>
            <person name="Goldsmith D.B."/>
            <person name="Keeley R.F."/>
            <person name="Kondoff M.R."/>
            <person name="Kussy B.I."/>
            <person name="Lane M.K."/>
            <person name="Lawler S."/>
            <person name="Leigh B.A."/>
            <person name="Lewis C."/>
            <person name="Lostal L.M."/>
            <person name="Marking D."/>
            <person name="Mancera P.A."/>
            <person name="McClenthan E.C."/>
            <person name="McIntyre E.A."/>
            <person name="Mine J.A."/>
            <person name="Modi S."/>
            <person name="Moore B.D."/>
            <person name="Morgan W.A."/>
            <person name="Nelson K.M."/>
            <person name="Nguyen K.N."/>
            <person name="Ogburn N."/>
            <person name="Parrino D.G."/>
            <person name="Pedapudi A.D."/>
            <person name="Pelham R.P."/>
            <person name="Preece A.M."/>
            <person name="Rampersad E.A."/>
            <person name="Richardson J.C."/>
            <person name="Rodgers C.M."/>
            <person name="Schaffer B.L."/>
            <person name="Sheridan N.E."/>
            <person name="Solone M.R."/>
            <person name="Staley Z.R."/>
            <person name="Tabuchi M."/>
            <person name="Waide R.J."/>
            <person name="Wanjugi P.W."/>
            <person name="Young S."/>
            <person name="Clum A."/>
            <person name="Daum C."/>
            <person name="Huntemann M."/>
            <person name="Ivanova N."/>
            <person name="Kyrpides N."/>
            <person name="Mikhailova N."/>
            <person name="Palaniappan K."/>
            <person name="Pillay M."/>
            <person name="Reddy T.B.K."/>
            <person name="Shapiro N."/>
            <person name="Stamatis D."/>
            <person name="Varghese N."/>
            <person name="Woyke T."/>
            <person name="Boden R."/>
            <person name="Freyermuth S.K."/>
            <person name="Kerfeld C.A."/>
        </authorList>
    </citation>
    <scope>NUCLEOTIDE SEQUENCE [LARGE SCALE GENOMIC DNA]</scope>
    <source>
        <strain evidence="10 11">JR-2</strain>
    </source>
</reference>
<dbReference type="EMBL" id="CP035033">
    <property type="protein sequence ID" value="QAB16384.1"/>
    <property type="molecule type" value="Genomic_DNA"/>
</dbReference>
<keyword evidence="11" id="KW-1185">Reference proteome</keyword>
<dbReference type="Proteomes" id="UP000285478">
    <property type="component" value="Chromosome"/>
</dbReference>
<accession>A0A410H627</accession>
<dbReference type="PANTHER" id="PTHR34266">
    <property type="entry name" value="THIAZOLE SYNTHASE"/>
    <property type="match status" value="1"/>
</dbReference>
<keyword evidence="8" id="KW-0963">Cytoplasm</keyword>
<dbReference type="GO" id="GO:0005737">
    <property type="term" value="C:cytoplasm"/>
    <property type="evidence" value="ECO:0007669"/>
    <property type="project" value="UniProtKB-SubCell"/>
</dbReference>
<gene>
    <name evidence="8" type="primary">thiG</name>
    <name evidence="10" type="ORF">EPV75_01015</name>
</gene>
<evidence type="ECO:0000313" key="11">
    <source>
        <dbReference type="Proteomes" id="UP000285478"/>
    </source>
</evidence>
<sequence>MTWHIGGETLNSRLLIGSALYSSPQAMQASVHASGSEIVTVSLRRQAAGDAAGQDFWQRIQALNVKVLPNTAGCHSAKEAITTAQMAREVFQTHWVKLEVIGDQYTLQPDPFELVKAAEALVKDGFEVFPYTTDDLVLAQKLVDAGCRILMPWGSPIGSGKGLMNPYNLGILRERFPELNLIVDAGIGKPSHAVQALEMGYDGVLLNSAVALSPQPEKMARAFKSAVEAGFYGRQAGTMPERNLAVPSTPVVGTPFWHQENSST</sequence>
<comment type="subunit">
    <text evidence="8">Homotetramer. Forms heterodimers with either ThiH or ThiS.</text>
</comment>
<comment type="catalytic activity">
    <reaction evidence="7 8">
        <text>[ThiS sulfur-carrier protein]-C-terminal-Gly-aminoethanethioate + 2-iminoacetate + 1-deoxy-D-xylulose 5-phosphate = [ThiS sulfur-carrier protein]-C-terminal Gly-Gly + 2-[(2R,5Z)-2-carboxy-4-methylthiazol-5(2H)-ylidene]ethyl phosphate + 2 H2O + H(+)</text>
        <dbReference type="Rhea" id="RHEA:26297"/>
        <dbReference type="Rhea" id="RHEA-COMP:12909"/>
        <dbReference type="Rhea" id="RHEA-COMP:19908"/>
        <dbReference type="ChEBI" id="CHEBI:15377"/>
        <dbReference type="ChEBI" id="CHEBI:15378"/>
        <dbReference type="ChEBI" id="CHEBI:57792"/>
        <dbReference type="ChEBI" id="CHEBI:62899"/>
        <dbReference type="ChEBI" id="CHEBI:77846"/>
        <dbReference type="ChEBI" id="CHEBI:90778"/>
        <dbReference type="ChEBI" id="CHEBI:232372"/>
        <dbReference type="EC" id="2.8.1.10"/>
    </reaction>
</comment>
<evidence type="ECO:0000256" key="2">
    <source>
        <dbReference type="ARBA" id="ARBA00004948"/>
    </source>
</evidence>
<dbReference type="Pfam" id="PF05690">
    <property type="entry name" value="ThiG"/>
    <property type="match status" value="1"/>
</dbReference>
<keyword evidence="5 8" id="KW-0784">Thiamine biosynthesis</keyword>
<dbReference type="InterPro" id="IPR033983">
    <property type="entry name" value="Thiazole_synthase_ThiG"/>
</dbReference>
<evidence type="ECO:0000256" key="8">
    <source>
        <dbReference type="HAMAP-Rule" id="MF_00443"/>
    </source>
</evidence>
<feature type="active site" description="Schiff-base intermediate with DXP" evidence="8">
    <location>
        <position position="97"/>
    </location>
</feature>
<dbReference type="PANTHER" id="PTHR34266:SF2">
    <property type="entry name" value="THIAZOLE SYNTHASE"/>
    <property type="match status" value="1"/>
</dbReference>
<dbReference type="AlphaFoldDB" id="A0A410H627"/>
<evidence type="ECO:0000256" key="4">
    <source>
        <dbReference type="ARBA" id="ARBA00022679"/>
    </source>
</evidence>
<dbReference type="GO" id="GO:1990107">
    <property type="term" value="F:thiazole synthase activity"/>
    <property type="evidence" value="ECO:0007669"/>
    <property type="project" value="UniProtKB-EC"/>
</dbReference>
<comment type="subcellular location">
    <subcellularLocation>
        <location evidence="8">Cytoplasm</location>
    </subcellularLocation>
</comment>
<evidence type="ECO:0000256" key="6">
    <source>
        <dbReference type="ARBA" id="ARBA00023270"/>
    </source>
</evidence>
<dbReference type="InterPro" id="IPR013785">
    <property type="entry name" value="Aldolase_TIM"/>
</dbReference>
<comment type="function">
    <text evidence="1 8">Catalyzes the rearrangement of 1-deoxy-D-xylulose 5-phosphate (DXP) to produce the thiazole phosphate moiety of thiamine. Sulfur is provided by the thiocarboxylate moiety of the carrier protein ThiS. In vitro, sulfur can be provided by H(2)S.</text>
</comment>
<feature type="binding site" evidence="8">
    <location>
        <position position="158"/>
    </location>
    <ligand>
        <name>1-deoxy-D-xylulose 5-phosphate</name>
        <dbReference type="ChEBI" id="CHEBI:57792"/>
    </ligand>
</feature>
<organism evidence="10 11">
    <name type="scientific">Hydrogenovibrio thermophilus</name>
    <dbReference type="NCBI Taxonomy" id="265883"/>
    <lineage>
        <taxon>Bacteria</taxon>
        <taxon>Pseudomonadati</taxon>
        <taxon>Pseudomonadota</taxon>
        <taxon>Gammaproteobacteria</taxon>
        <taxon>Thiotrichales</taxon>
        <taxon>Piscirickettsiaceae</taxon>
        <taxon>Hydrogenovibrio</taxon>
    </lineage>
</organism>
<dbReference type="UniPathway" id="UPA00060"/>
<dbReference type="KEGG" id="htr:EPV75_01015"/>